<protein>
    <submittedName>
        <fullName evidence="4">Multidrug resistance protein MdtA</fullName>
    </submittedName>
</protein>
<feature type="coiled-coil region" evidence="2">
    <location>
        <begin position="197"/>
        <end position="224"/>
    </location>
</feature>
<dbReference type="SUPFAM" id="SSF111369">
    <property type="entry name" value="HlyD-like secretion proteins"/>
    <property type="match status" value="2"/>
</dbReference>
<evidence type="ECO:0000256" key="2">
    <source>
        <dbReference type="SAM" id="Coils"/>
    </source>
</evidence>
<feature type="domain" description="CusB-like beta-barrel" evidence="3">
    <location>
        <begin position="263"/>
        <end position="331"/>
    </location>
</feature>
<comment type="similarity">
    <text evidence="1">Belongs to the membrane fusion protein (MFP) (TC 8.A.1) family.</text>
</comment>
<proteinExistence type="inferred from homology"/>
<accession>A0A238IVA9</accession>
<dbReference type="OrthoDB" id="9806939at2"/>
<dbReference type="RefSeq" id="WP_093972365.1">
    <property type="nucleotide sequence ID" value="NZ_FXXQ01000001.1"/>
</dbReference>
<dbReference type="InterPro" id="IPR058792">
    <property type="entry name" value="Beta-barrel_RND_2"/>
</dbReference>
<feature type="coiled-coil region" evidence="2">
    <location>
        <begin position="124"/>
        <end position="165"/>
    </location>
</feature>
<dbReference type="GO" id="GO:0015562">
    <property type="term" value="F:efflux transmembrane transporter activity"/>
    <property type="evidence" value="ECO:0007669"/>
    <property type="project" value="TreeGrafter"/>
</dbReference>
<dbReference type="InterPro" id="IPR006143">
    <property type="entry name" value="RND_pump_MFP"/>
</dbReference>
<dbReference type="Gene3D" id="1.10.287.470">
    <property type="entry name" value="Helix hairpin bin"/>
    <property type="match status" value="1"/>
</dbReference>
<dbReference type="AlphaFoldDB" id="A0A238IVA9"/>
<evidence type="ECO:0000313" key="5">
    <source>
        <dbReference type="Proteomes" id="UP000201838"/>
    </source>
</evidence>
<evidence type="ECO:0000259" key="3">
    <source>
        <dbReference type="Pfam" id="PF25954"/>
    </source>
</evidence>
<dbReference type="Pfam" id="PF25954">
    <property type="entry name" value="Beta-barrel_RND_2"/>
    <property type="match status" value="1"/>
</dbReference>
<dbReference type="Proteomes" id="UP000201838">
    <property type="component" value="Unassembled WGS sequence"/>
</dbReference>
<evidence type="ECO:0000256" key="1">
    <source>
        <dbReference type="ARBA" id="ARBA00009477"/>
    </source>
</evidence>
<reference evidence="4 5" key="1">
    <citation type="submission" date="2017-05" db="EMBL/GenBank/DDBJ databases">
        <authorList>
            <person name="Song R."/>
            <person name="Chenine A.L."/>
            <person name="Ruprecht R.M."/>
        </authorList>
    </citation>
    <scope>NUCLEOTIDE SEQUENCE [LARGE SCALE GENOMIC DNA]</scope>
    <source>
        <strain evidence="4 5">CECT 8489</strain>
    </source>
</reference>
<organism evidence="4 5">
    <name type="scientific">Boseongicola aestuarii</name>
    <dbReference type="NCBI Taxonomy" id="1470561"/>
    <lineage>
        <taxon>Bacteria</taxon>
        <taxon>Pseudomonadati</taxon>
        <taxon>Pseudomonadota</taxon>
        <taxon>Alphaproteobacteria</taxon>
        <taxon>Rhodobacterales</taxon>
        <taxon>Paracoccaceae</taxon>
        <taxon>Boseongicola</taxon>
    </lineage>
</organism>
<dbReference type="Gene3D" id="2.40.420.20">
    <property type="match status" value="1"/>
</dbReference>
<name>A0A238IVA9_9RHOB</name>
<gene>
    <name evidence="4" type="primary">mdtA_2</name>
    <name evidence="4" type="ORF">BOA8489_00505</name>
</gene>
<dbReference type="GO" id="GO:1990281">
    <property type="term" value="C:efflux pump complex"/>
    <property type="evidence" value="ECO:0007669"/>
    <property type="project" value="TreeGrafter"/>
</dbReference>
<dbReference type="Gene3D" id="2.40.50.100">
    <property type="match status" value="1"/>
</dbReference>
<keyword evidence="5" id="KW-1185">Reference proteome</keyword>
<dbReference type="PANTHER" id="PTHR30469:SF29">
    <property type="entry name" value="BLR2860 PROTEIN"/>
    <property type="match status" value="1"/>
</dbReference>
<dbReference type="NCBIfam" id="TIGR01730">
    <property type="entry name" value="RND_mfp"/>
    <property type="match status" value="1"/>
</dbReference>
<keyword evidence="2" id="KW-0175">Coiled coil</keyword>
<dbReference type="Gene3D" id="2.40.30.170">
    <property type="match status" value="1"/>
</dbReference>
<sequence length="411" mass="43094">MRLFPIITAILVVGVLFLLVFQRDALVSFSGAEPETTEAEVIDAVADRDESAPPSAVSVVAIRSSASSIDGAVILRGRTEAARQVDMRAETSGQVISDPLRAGARVEEGDLLCRLDPGTRAIALAEAQAGLREAITRLPEAEARVAEARARLTEAEINDNAAERLSQGGFASDTRVAQATASVESARAGVQSAISGVESARSGIQSAEARVAAAQNQLDQLEVRAPFGGILETDSAEIGSLMQPGSLCATIIQLDPIKMVGFVPETMVERVTLGALAGARLASGREVVGRVTFLSRSADPNTRTFRVDVEVANPDFSISDGQTAEIAIQSEGTSAHLLPQSALTLNDNGDLGVRLAVENVATFAPVSVLRDTIEGIWVNGLAPSVDVIVVGQEFVTEGVPVNVTYREEATQ</sequence>
<evidence type="ECO:0000313" key="4">
    <source>
        <dbReference type="EMBL" id="SMX22409.1"/>
    </source>
</evidence>
<dbReference type="PANTHER" id="PTHR30469">
    <property type="entry name" value="MULTIDRUG RESISTANCE PROTEIN MDTA"/>
    <property type="match status" value="1"/>
</dbReference>
<dbReference type="EMBL" id="FXXQ01000001">
    <property type="protein sequence ID" value="SMX22409.1"/>
    <property type="molecule type" value="Genomic_DNA"/>
</dbReference>